<gene>
    <name evidence="3" type="ORF">GCM10022261_10170</name>
</gene>
<dbReference type="RefSeq" id="WP_236863541.1">
    <property type="nucleotide sequence ID" value="NZ_BAABAZ010000004.1"/>
</dbReference>
<feature type="region of interest" description="Disordered" evidence="2">
    <location>
        <begin position="1"/>
        <end position="24"/>
    </location>
</feature>
<accession>A0ABP8EHZ3</accession>
<comment type="caution">
    <text evidence="3">The sequence shown here is derived from an EMBL/GenBank/DDBJ whole genome shotgun (WGS) entry which is preliminary data.</text>
</comment>
<keyword evidence="4" id="KW-1185">Reference proteome</keyword>
<evidence type="ECO:0000256" key="1">
    <source>
        <dbReference type="ARBA" id="ARBA00007047"/>
    </source>
</evidence>
<sequence length="293" mass="30773">MMTPEQTTPEQTTPEQTTAEQTVAGEQAVAGESGAGAVAPDYSQTELIVCAAAKMLAGKRTVFAGIGLPTLAVDLAHRTVNQDIQLIYESGVSGAHPEAMAEGIADSVVVSGAEAVVSMQALFGYVLQGGNVDVGFLGAAQIDRFGSLNTTVIGDWDKPKVRLPGSGGATDIAANAGEVFVIIRRHDLSAFPEAVDFVTSPSPVLAREAGVGIQPQGHGVSVVITPLGVLRREDKFGELVLTHVHPGVTVEQVRANTGWDLAVAEDVRVTAEPTVEEVRLLRDEIDTVRLYLR</sequence>
<evidence type="ECO:0000313" key="4">
    <source>
        <dbReference type="Proteomes" id="UP001501586"/>
    </source>
</evidence>
<protein>
    <submittedName>
        <fullName evidence="3">CoA-transferase subunit beta</fullName>
    </submittedName>
</protein>
<dbReference type="Pfam" id="PF01144">
    <property type="entry name" value="CoA_trans"/>
    <property type="match status" value="1"/>
</dbReference>
<dbReference type="InterPro" id="IPR004165">
    <property type="entry name" value="CoA_trans_fam_I"/>
</dbReference>
<dbReference type="InterPro" id="IPR037171">
    <property type="entry name" value="NagB/RpiA_transferase-like"/>
</dbReference>
<comment type="similarity">
    <text evidence="1">Belongs to the 3-oxoacid CoA-transferase subunit B family.</text>
</comment>
<reference evidence="4" key="1">
    <citation type="journal article" date="2019" name="Int. J. Syst. Evol. Microbiol.">
        <title>The Global Catalogue of Microorganisms (GCM) 10K type strain sequencing project: providing services to taxonomists for standard genome sequencing and annotation.</title>
        <authorList>
            <consortium name="The Broad Institute Genomics Platform"/>
            <consortium name="The Broad Institute Genome Sequencing Center for Infectious Disease"/>
            <person name="Wu L."/>
            <person name="Ma J."/>
        </authorList>
    </citation>
    <scope>NUCLEOTIDE SEQUENCE [LARGE SCALE GENOMIC DNA]</scope>
    <source>
        <strain evidence="4">JCM 17458</strain>
    </source>
</reference>
<dbReference type="SUPFAM" id="SSF100950">
    <property type="entry name" value="NagB/RpiA/CoA transferase-like"/>
    <property type="match status" value="1"/>
</dbReference>
<dbReference type="PANTHER" id="PTHR43293">
    <property type="entry name" value="ACETATE COA-TRANSFERASE YDIF"/>
    <property type="match status" value="1"/>
</dbReference>
<proteinExistence type="inferred from homology"/>
<evidence type="ECO:0000256" key="2">
    <source>
        <dbReference type="SAM" id="MobiDB-lite"/>
    </source>
</evidence>
<name>A0ABP8EHZ3_9MICO</name>
<dbReference type="PANTHER" id="PTHR43293:SF3">
    <property type="entry name" value="CHOLESTEROL RING-CLEAVING HYDROLASE IPDB SUBUNIT"/>
    <property type="match status" value="1"/>
</dbReference>
<dbReference type="EMBL" id="BAABAZ010000004">
    <property type="protein sequence ID" value="GAA4283486.1"/>
    <property type="molecule type" value="Genomic_DNA"/>
</dbReference>
<dbReference type="SMART" id="SM00882">
    <property type="entry name" value="CoA_trans"/>
    <property type="match status" value="1"/>
</dbReference>
<evidence type="ECO:0000313" key="3">
    <source>
        <dbReference type="EMBL" id="GAA4283486.1"/>
    </source>
</evidence>
<organism evidence="3 4">
    <name type="scientific">Brevibacterium daeguense</name>
    <dbReference type="NCBI Taxonomy" id="909936"/>
    <lineage>
        <taxon>Bacteria</taxon>
        <taxon>Bacillati</taxon>
        <taxon>Actinomycetota</taxon>
        <taxon>Actinomycetes</taxon>
        <taxon>Micrococcales</taxon>
        <taxon>Brevibacteriaceae</taxon>
        <taxon>Brevibacterium</taxon>
    </lineage>
</organism>
<dbReference type="Proteomes" id="UP001501586">
    <property type="component" value="Unassembled WGS sequence"/>
</dbReference>
<dbReference type="Gene3D" id="3.40.1080.10">
    <property type="entry name" value="Glutaconate Coenzyme A-transferase"/>
    <property type="match status" value="1"/>
</dbReference>